<dbReference type="GO" id="GO:0018104">
    <property type="term" value="P:peptidoglycan-protein cross-linking"/>
    <property type="evidence" value="ECO:0007669"/>
    <property type="project" value="TreeGrafter"/>
</dbReference>
<dbReference type="Pfam" id="PF03734">
    <property type="entry name" value="YkuD"/>
    <property type="match status" value="1"/>
</dbReference>
<dbReference type="PANTHER" id="PTHR30582">
    <property type="entry name" value="L,D-TRANSPEPTIDASE"/>
    <property type="match status" value="1"/>
</dbReference>
<accession>A0A073AVZ6</accession>
<keyword evidence="7" id="KW-0732">Signal</keyword>
<dbReference type="InterPro" id="IPR038063">
    <property type="entry name" value="Transpep_catalytic_dom"/>
</dbReference>
<dbReference type="GO" id="GO:0071555">
    <property type="term" value="P:cell wall organization"/>
    <property type="evidence" value="ECO:0007669"/>
    <property type="project" value="UniProtKB-UniRule"/>
</dbReference>
<sequence length="265" mass="27785">MQVAAVLVALWTAVAGCAAEPADQARPAAPRSAPVPVRPAVVEPDLAALPEATTFTEIPQAPVDQAADQPASGVLLRIKRDTAVHSAPGGAPFAKLPPVQLGNPTWVPVVEQQGEWARVLLPSRPNGSTGWVWTGSGAEVEKARSPYLVDVDIDARRLRVFRDGAQVGGWTVGVGAEESPTPRGRTYIMAAIEETVTNFSPVILPLGTHSNTYTTYGGGPGTVALHTWPDPAVFGQASSDGCVRVPQEALQFLATLPLGTLVLLR</sequence>
<evidence type="ECO:0000313" key="10">
    <source>
        <dbReference type="Proteomes" id="UP000031419"/>
    </source>
</evidence>
<keyword evidence="3 6" id="KW-0133">Cell shape</keyword>
<dbReference type="GO" id="GO:0005576">
    <property type="term" value="C:extracellular region"/>
    <property type="evidence" value="ECO:0007669"/>
    <property type="project" value="TreeGrafter"/>
</dbReference>
<evidence type="ECO:0000313" key="9">
    <source>
        <dbReference type="EMBL" id="KEI43565.1"/>
    </source>
</evidence>
<evidence type="ECO:0000256" key="1">
    <source>
        <dbReference type="ARBA" id="ARBA00004752"/>
    </source>
</evidence>
<dbReference type="GO" id="GO:0008360">
    <property type="term" value="P:regulation of cell shape"/>
    <property type="evidence" value="ECO:0007669"/>
    <property type="project" value="UniProtKB-UniRule"/>
</dbReference>
<evidence type="ECO:0000256" key="7">
    <source>
        <dbReference type="SAM" id="SignalP"/>
    </source>
</evidence>
<keyword evidence="4 6" id="KW-0573">Peptidoglycan synthesis</keyword>
<keyword evidence="10" id="KW-1185">Reference proteome</keyword>
<evidence type="ECO:0000256" key="4">
    <source>
        <dbReference type="ARBA" id="ARBA00022984"/>
    </source>
</evidence>
<feature type="active site" description="Proton donor/acceptor" evidence="6">
    <location>
        <position position="226"/>
    </location>
</feature>
<feature type="signal peptide" evidence="7">
    <location>
        <begin position="1"/>
        <end position="18"/>
    </location>
</feature>
<keyword evidence="5 6" id="KW-0961">Cell wall biogenesis/degradation</keyword>
<dbReference type="InterPro" id="IPR050979">
    <property type="entry name" value="LD-transpeptidase"/>
</dbReference>
<feature type="domain" description="L,D-TPase catalytic" evidence="8">
    <location>
        <begin position="147"/>
        <end position="265"/>
    </location>
</feature>
<dbReference type="UniPathway" id="UPA00219"/>
<proteinExistence type="predicted"/>
<feature type="chain" id="PRO_5001688137" description="L,D-TPase catalytic domain-containing protein" evidence="7">
    <location>
        <begin position="19"/>
        <end position="265"/>
    </location>
</feature>
<dbReference type="CDD" id="cd16913">
    <property type="entry name" value="YkuD_like"/>
    <property type="match status" value="1"/>
</dbReference>
<evidence type="ECO:0000256" key="5">
    <source>
        <dbReference type="ARBA" id="ARBA00023316"/>
    </source>
</evidence>
<dbReference type="RefSeq" id="WP_029722364.1">
    <property type="nucleotide sequence ID" value="NZ_JAJUIW010000037.1"/>
</dbReference>
<dbReference type="SUPFAM" id="SSF141523">
    <property type="entry name" value="L,D-transpeptidase catalytic domain-like"/>
    <property type="match status" value="1"/>
</dbReference>
<keyword evidence="2" id="KW-0808">Transferase</keyword>
<organism evidence="9 10">
    <name type="scientific">Saccharopolyspora rectivirgula</name>
    <dbReference type="NCBI Taxonomy" id="28042"/>
    <lineage>
        <taxon>Bacteria</taxon>
        <taxon>Bacillati</taxon>
        <taxon>Actinomycetota</taxon>
        <taxon>Actinomycetes</taxon>
        <taxon>Pseudonocardiales</taxon>
        <taxon>Pseudonocardiaceae</taxon>
        <taxon>Saccharopolyspora</taxon>
    </lineage>
</organism>
<dbReference type="EMBL" id="JNVU01000037">
    <property type="protein sequence ID" value="KEI43565.1"/>
    <property type="molecule type" value="Genomic_DNA"/>
</dbReference>
<dbReference type="PROSITE" id="PS52029">
    <property type="entry name" value="LD_TPASE"/>
    <property type="match status" value="1"/>
</dbReference>
<dbReference type="InterPro" id="IPR005490">
    <property type="entry name" value="LD_TPept_cat_dom"/>
</dbReference>
<dbReference type="eggNOG" id="COG1376">
    <property type="taxonomic scope" value="Bacteria"/>
</dbReference>
<reference evidence="9 10" key="1">
    <citation type="submission" date="2014-06" db="EMBL/GenBank/DDBJ databases">
        <title>Saccharopolyspora rectivirgula DSM-43113 Genome sequencing.</title>
        <authorList>
            <person name="Barrera C."/>
            <person name="Millon L."/>
            <person name="Rognon B."/>
            <person name="Zaugg C."/>
            <person name="Monod M."/>
        </authorList>
    </citation>
    <scope>NUCLEOTIDE SEQUENCE [LARGE SCALE GENOMIC DNA]</scope>
    <source>
        <strain evidence="9 10">DSM 43113</strain>
    </source>
</reference>
<dbReference type="PANTHER" id="PTHR30582:SF2">
    <property type="entry name" value="L,D-TRANSPEPTIDASE YCIB-RELATED"/>
    <property type="match status" value="1"/>
</dbReference>
<dbReference type="Proteomes" id="UP000031419">
    <property type="component" value="Unassembled WGS sequence"/>
</dbReference>
<comment type="pathway">
    <text evidence="1 6">Cell wall biogenesis; peptidoglycan biosynthesis.</text>
</comment>
<name>A0A073AVZ6_9PSEU</name>
<feature type="active site" description="Nucleophile" evidence="6">
    <location>
        <position position="242"/>
    </location>
</feature>
<dbReference type="GO" id="GO:0071972">
    <property type="term" value="F:peptidoglycan L,D-transpeptidase activity"/>
    <property type="evidence" value="ECO:0007669"/>
    <property type="project" value="TreeGrafter"/>
</dbReference>
<evidence type="ECO:0000256" key="2">
    <source>
        <dbReference type="ARBA" id="ARBA00022679"/>
    </source>
</evidence>
<protein>
    <recommendedName>
        <fullName evidence="8">L,D-TPase catalytic domain-containing protein</fullName>
    </recommendedName>
</protein>
<dbReference type="AlphaFoldDB" id="A0A073AVZ6"/>
<evidence type="ECO:0000256" key="3">
    <source>
        <dbReference type="ARBA" id="ARBA00022960"/>
    </source>
</evidence>
<dbReference type="Gene3D" id="2.40.440.10">
    <property type="entry name" value="L,D-transpeptidase catalytic domain-like"/>
    <property type="match status" value="1"/>
</dbReference>
<evidence type="ECO:0000259" key="8">
    <source>
        <dbReference type="PROSITE" id="PS52029"/>
    </source>
</evidence>
<evidence type="ECO:0000256" key="6">
    <source>
        <dbReference type="PROSITE-ProRule" id="PRU01373"/>
    </source>
</evidence>
<dbReference type="STRING" id="28042.GU90_14580"/>
<gene>
    <name evidence="9" type="ORF">GU90_14580</name>
</gene>
<dbReference type="GO" id="GO:0016740">
    <property type="term" value="F:transferase activity"/>
    <property type="evidence" value="ECO:0007669"/>
    <property type="project" value="UniProtKB-KW"/>
</dbReference>
<comment type="caution">
    <text evidence="9">The sequence shown here is derived from an EMBL/GenBank/DDBJ whole genome shotgun (WGS) entry which is preliminary data.</text>
</comment>